<keyword evidence="1" id="KW-1133">Transmembrane helix</keyword>
<gene>
    <name evidence="2" type="ORF">CPARA_2gp205</name>
</gene>
<evidence type="ECO:0000313" key="2">
    <source>
        <dbReference type="EMBL" id="AEA38863.1"/>
    </source>
</evidence>
<dbReference type="Proteomes" id="UP000243423">
    <property type="component" value="Nucleomorph 2"/>
</dbReference>
<evidence type="ECO:0000256" key="1">
    <source>
        <dbReference type="SAM" id="Phobius"/>
    </source>
</evidence>
<keyword evidence="1" id="KW-0812">Transmembrane</keyword>
<organism evidence="2 3">
    <name type="scientific">Cryptomonas paramaecium</name>
    <dbReference type="NCBI Taxonomy" id="2898"/>
    <lineage>
        <taxon>Eukaryota</taxon>
        <taxon>Cryptophyceae</taxon>
        <taxon>Cryptomonadales</taxon>
        <taxon>Cryptomonadaceae</taxon>
        <taxon>Cryptomonas</taxon>
    </lineage>
</organism>
<dbReference type="EMBL" id="CP002173">
    <property type="protein sequence ID" value="AEA38863.1"/>
    <property type="molecule type" value="Genomic_DNA"/>
</dbReference>
<evidence type="ECO:0008006" key="4">
    <source>
        <dbReference type="Google" id="ProtNLM"/>
    </source>
</evidence>
<dbReference type="RefSeq" id="XP_003239761.1">
    <property type="nucleotide sequence ID" value="XM_003239713.1"/>
</dbReference>
<accession>F2HHR7</accession>
<feature type="transmembrane region" description="Helical" evidence="1">
    <location>
        <begin position="35"/>
        <end position="53"/>
    </location>
</feature>
<proteinExistence type="predicted"/>
<dbReference type="AlphaFoldDB" id="F2HHR7"/>
<evidence type="ECO:0000313" key="3">
    <source>
        <dbReference type="Proteomes" id="UP000243423"/>
    </source>
</evidence>
<keyword evidence="1" id="KW-0472">Membrane</keyword>
<dbReference type="GeneID" id="10447268"/>
<reference evidence="2 3" key="1">
    <citation type="journal article" date="2011" name="Genome Biol. Evol.">
        <title>Complete nucleomorph genome sequence of the nonphotosynthetic alga Cryptomonas paramecium reveals a core nucleomorph gene set.</title>
        <authorList>
            <person name="Tanifuji G."/>
            <person name="Onodera N.T."/>
            <person name="Wheeler T.J."/>
            <person name="Dlutek M."/>
            <person name="Donaher N."/>
            <person name="Archibald J.M."/>
        </authorList>
    </citation>
    <scope>NUCLEOTIDE SEQUENCE [LARGE SCALE GENOMIC DNA]</scope>
    <source>
        <strain evidence="2 3">CCAP977/2A</strain>
    </source>
</reference>
<feature type="transmembrane region" description="Helical" evidence="1">
    <location>
        <begin position="98"/>
        <end position="122"/>
    </location>
</feature>
<protein>
    <recommendedName>
        <fullName evidence="4">Transmembrane protein</fullName>
    </recommendedName>
</protein>
<name>F2HHR7_9CRYP</name>
<sequence>MFFKVYVVEKIKKKNTIVFHLQCKKNDHAIVKGKVLFYLWLFAYKCLVIYIKIKTIKHVNKTKRMYLIQRQNFHNKAFVLISNTLILTYNWHKKLYPNLFFCFLNYFKINTNYLFLFQLYLFQKKKNINTH</sequence>
<geneLocation type="nucleomorph" evidence="2"/>
<keyword evidence="2" id="KW-0542">Nucleomorph</keyword>
<feature type="transmembrane region" description="Helical" evidence="1">
    <location>
        <begin position="73"/>
        <end position="92"/>
    </location>
</feature>